<dbReference type="PANTHER" id="PTHR43464:SF92">
    <property type="entry name" value="SLR1071 PROTEIN"/>
    <property type="match status" value="1"/>
</dbReference>
<accession>A0A6J4RHH7</accession>
<dbReference type="Pfam" id="PF08241">
    <property type="entry name" value="Methyltransf_11"/>
    <property type="match status" value="1"/>
</dbReference>
<proteinExistence type="predicted"/>
<sequence>MAVFERMYRAAADGRDSVPWDRGGPHPLLEEWARDVDGAGRRALVVGSGLGADAELVAERGFDVVGFDASVTAITMARSRFPDTVVDYRVANLLDLPAQWRAAFDLVVESLTVQSMPPAYHVRATASIVSTVAPGGTLLVIATARDEAGNPPDGPPWPLTRLEVEAFASEGLEPERIELVRAPGTAARWRAQLRRT</sequence>
<reference evidence="2" key="1">
    <citation type="submission" date="2020-02" db="EMBL/GenBank/DDBJ databases">
        <authorList>
            <person name="Meier V. D."/>
        </authorList>
    </citation>
    <scope>NUCLEOTIDE SEQUENCE</scope>
    <source>
        <strain evidence="2">AVDCRST_MAG67</strain>
    </source>
</reference>
<dbReference type="CDD" id="cd02440">
    <property type="entry name" value="AdoMet_MTases"/>
    <property type="match status" value="1"/>
</dbReference>
<dbReference type="InterPro" id="IPR029063">
    <property type="entry name" value="SAM-dependent_MTases_sf"/>
</dbReference>
<feature type="domain" description="Methyltransferase type 11" evidence="1">
    <location>
        <begin position="44"/>
        <end position="139"/>
    </location>
</feature>
<dbReference type="EMBL" id="CADCVQ010000009">
    <property type="protein sequence ID" value="CAA9472910.1"/>
    <property type="molecule type" value="Genomic_DNA"/>
</dbReference>
<dbReference type="InterPro" id="IPR013216">
    <property type="entry name" value="Methyltransf_11"/>
</dbReference>
<dbReference type="PANTHER" id="PTHR43464">
    <property type="entry name" value="METHYLTRANSFERASE"/>
    <property type="match status" value="1"/>
</dbReference>
<name>A0A6J4RHH7_9ACTN</name>
<organism evidence="2">
    <name type="scientific">uncultured Solirubrobacteraceae bacterium</name>
    <dbReference type="NCBI Taxonomy" id="1162706"/>
    <lineage>
        <taxon>Bacteria</taxon>
        <taxon>Bacillati</taxon>
        <taxon>Actinomycetota</taxon>
        <taxon>Thermoleophilia</taxon>
        <taxon>Solirubrobacterales</taxon>
        <taxon>Solirubrobacteraceae</taxon>
        <taxon>environmental samples</taxon>
    </lineage>
</organism>
<evidence type="ECO:0000259" key="1">
    <source>
        <dbReference type="Pfam" id="PF08241"/>
    </source>
</evidence>
<dbReference type="AlphaFoldDB" id="A0A6J4RHH7"/>
<gene>
    <name evidence="2" type="ORF">AVDCRST_MAG67-333</name>
</gene>
<dbReference type="Gene3D" id="3.40.50.150">
    <property type="entry name" value="Vaccinia Virus protein VP39"/>
    <property type="match status" value="1"/>
</dbReference>
<dbReference type="SUPFAM" id="SSF53335">
    <property type="entry name" value="S-adenosyl-L-methionine-dependent methyltransferases"/>
    <property type="match status" value="1"/>
</dbReference>
<evidence type="ECO:0000313" key="2">
    <source>
        <dbReference type="EMBL" id="CAA9472910.1"/>
    </source>
</evidence>
<protein>
    <recommendedName>
        <fullName evidence="1">Methyltransferase type 11 domain-containing protein</fullName>
    </recommendedName>
</protein>
<dbReference type="GO" id="GO:0008757">
    <property type="term" value="F:S-adenosylmethionine-dependent methyltransferase activity"/>
    <property type="evidence" value="ECO:0007669"/>
    <property type="project" value="InterPro"/>
</dbReference>